<dbReference type="EMBL" id="JGZI01000002">
    <property type="protein sequence ID" value="KFI84331.1"/>
    <property type="molecule type" value="Genomic_DNA"/>
</dbReference>
<accession>A0A087CM31</accession>
<feature type="DNA-binding region" description="H-T-H motif" evidence="5">
    <location>
        <begin position="74"/>
        <end position="93"/>
    </location>
</feature>
<dbReference type="Proteomes" id="UP000029050">
    <property type="component" value="Unassembled WGS sequence"/>
</dbReference>
<proteinExistence type="predicted"/>
<dbReference type="PANTHER" id="PTHR30055">
    <property type="entry name" value="HTH-TYPE TRANSCRIPTIONAL REGULATOR RUTR"/>
    <property type="match status" value="1"/>
</dbReference>
<dbReference type="InterPro" id="IPR050109">
    <property type="entry name" value="HTH-type_TetR-like_transc_reg"/>
</dbReference>
<dbReference type="AlphaFoldDB" id="A0A087CM31"/>
<dbReference type="SUPFAM" id="SSF46689">
    <property type="entry name" value="Homeodomain-like"/>
    <property type="match status" value="1"/>
</dbReference>
<dbReference type="STRING" id="218140.BPSY_0208"/>
<dbReference type="GO" id="GO:0003700">
    <property type="term" value="F:DNA-binding transcription factor activity"/>
    <property type="evidence" value="ECO:0007669"/>
    <property type="project" value="TreeGrafter"/>
</dbReference>
<name>A0A087CM31_9BIFI</name>
<dbReference type="OrthoDB" id="7505659at2"/>
<dbReference type="RefSeq" id="WP_033495930.1">
    <property type="nucleotide sequence ID" value="NZ_BAABVZ010000004.1"/>
</dbReference>
<evidence type="ECO:0000259" key="6">
    <source>
        <dbReference type="PROSITE" id="PS50977"/>
    </source>
</evidence>
<evidence type="ECO:0000256" key="5">
    <source>
        <dbReference type="PROSITE-ProRule" id="PRU00335"/>
    </source>
</evidence>
<keyword evidence="4" id="KW-0804">Transcription</keyword>
<dbReference type="PRINTS" id="PR00455">
    <property type="entry name" value="HTHTETR"/>
</dbReference>
<keyword evidence="3 5" id="KW-0238">DNA-binding</keyword>
<reference evidence="7 8" key="1">
    <citation type="submission" date="2014-03" db="EMBL/GenBank/DDBJ databases">
        <title>Genomics of Bifidobacteria.</title>
        <authorList>
            <person name="Ventura M."/>
            <person name="Milani C."/>
            <person name="Lugli G.A."/>
        </authorList>
    </citation>
    <scope>NUCLEOTIDE SEQUENCE [LARGE SCALE GENOMIC DNA]</scope>
    <source>
        <strain evidence="7 8">LMG 21775</strain>
    </source>
</reference>
<keyword evidence="2" id="KW-0805">Transcription regulation</keyword>
<gene>
    <name evidence="7" type="ORF">BPSY_0208</name>
</gene>
<evidence type="ECO:0000256" key="4">
    <source>
        <dbReference type="ARBA" id="ARBA00023163"/>
    </source>
</evidence>
<dbReference type="InterPro" id="IPR001647">
    <property type="entry name" value="HTH_TetR"/>
</dbReference>
<dbReference type="GeneID" id="98299449"/>
<feature type="domain" description="HTH tetR-type" evidence="6">
    <location>
        <begin position="51"/>
        <end position="111"/>
    </location>
</feature>
<evidence type="ECO:0000313" key="7">
    <source>
        <dbReference type="EMBL" id="KFI84331.1"/>
    </source>
</evidence>
<dbReference type="Gene3D" id="1.10.357.10">
    <property type="entry name" value="Tetracycline Repressor, domain 2"/>
    <property type="match status" value="1"/>
</dbReference>
<dbReference type="eggNOG" id="COG1309">
    <property type="taxonomic scope" value="Bacteria"/>
</dbReference>
<sequence length="273" mass="31570">MAVRGWSRFREQQHLEHIDAASVDSTFSSNPQAREVFGTSSFTRRKRMSPADRRRQITVAAAKIIAAKGFWGMSLQDIADEIGITESALYHYISTKNDLLGMVIEELYDSSAADEYIYGNARGEDRDGHEFFYFPRFCLDNVLFNIKRPEMVKLFSILNAEALNPEHPAHLYFINRQQKFWRQISAMNWVLPEPYRTDINRFRHLWSLSMSAMDGLQLRWLADSSANLVEEWFAYSEELFPENVWEGFSDPSEYGSKDAACLLPKGLQSSKRP</sequence>
<dbReference type="Pfam" id="PF00440">
    <property type="entry name" value="TetR_N"/>
    <property type="match status" value="1"/>
</dbReference>
<evidence type="ECO:0000256" key="1">
    <source>
        <dbReference type="ARBA" id="ARBA00022491"/>
    </source>
</evidence>
<dbReference type="PANTHER" id="PTHR30055:SF175">
    <property type="entry name" value="HTH-TYPE TRANSCRIPTIONAL REPRESSOR KSTR2"/>
    <property type="match status" value="1"/>
</dbReference>
<organism evidence="7 8">
    <name type="scientific">Bifidobacterium psychraerophilum</name>
    <dbReference type="NCBI Taxonomy" id="218140"/>
    <lineage>
        <taxon>Bacteria</taxon>
        <taxon>Bacillati</taxon>
        <taxon>Actinomycetota</taxon>
        <taxon>Actinomycetes</taxon>
        <taxon>Bifidobacteriales</taxon>
        <taxon>Bifidobacteriaceae</taxon>
        <taxon>Bifidobacterium</taxon>
    </lineage>
</organism>
<protein>
    <submittedName>
        <fullName evidence="7">TetR-type transcriptional regulator</fullName>
    </submittedName>
</protein>
<dbReference type="InterPro" id="IPR009057">
    <property type="entry name" value="Homeodomain-like_sf"/>
</dbReference>
<evidence type="ECO:0000313" key="8">
    <source>
        <dbReference type="Proteomes" id="UP000029050"/>
    </source>
</evidence>
<dbReference type="GO" id="GO:0000976">
    <property type="term" value="F:transcription cis-regulatory region binding"/>
    <property type="evidence" value="ECO:0007669"/>
    <property type="project" value="TreeGrafter"/>
</dbReference>
<evidence type="ECO:0000256" key="2">
    <source>
        <dbReference type="ARBA" id="ARBA00023015"/>
    </source>
</evidence>
<keyword evidence="1" id="KW-0678">Repressor</keyword>
<comment type="caution">
    <text evidence="7">The sequence shown here is derived from an EMBL/GenBank/DDBJ whole genome shotgun (WGS) entry which is preliminary data.</text>
</comment>
<dbReference type="PROSITE" id="PS50977">
    <property type="entry name" value="HTH_TETR_2"/>
    <property type="match status" value="1"/>
</dbReference>
<keyword evidence="8" id="KW-1185">Reference proteome</keyword>
<evidence type="ECO:0000256" key="3">
    <source>
        <dbReference type="ARBA" id="ARBA00023125"/>
    </source>
</evidence>